<sequence length="402" mass="44261">MTTFSEADHPRGESGKFTHKAHEESGVTLPAPAGSAQLDPMTWLPAPKPYGVGWTQTFSHEDEDDGSYATTHRPDPATAAAIRQLLDVPGTAPVRIERTHNADNDGWHGDHDSVELTAGKKELTLEDDHGMGDPERRLMTWLSYRQPPPVAQQAQLLAAAGAGGAVATLRADPLAAKEPKWNGATVTVLGVEDDELLIAPATPRTKARYGRGPLPDRIPLTHIGALDRAHAVERNPSLSWSKGYSSEDVVREVTADVFTKMQQRAALIPVEERTIRTRFFESDLKHGLVPDTTTKDRTGEVAHYGSIDPATFDLHSEQGRWIRQIHMTGTNEIPSRISQLVGRLDHDPTEADVEQIAEALADNDRRTQDYYDAQPGRVARIPRPTRDEYAGYARRTITGYNS</sequence>
<feature type="region of interest" description="Disordered" evidence="1">
    <location>
        <begin position="1"/>
        <end position="22"/>
    </location>
</feature>
<proteinExistence type="predicted"/>
<dbReference type="EMBL" id="BMEQ01000029">
    <property type="protein sequence ID" value="GGG68147.1"/>
    <property type="molecule type" value="Genomic_DNA"/>
</dbReference>
<accession>A0A917LZU5</accession>
<reference evidence="2" key="1">
    <citation type="journal article" date="2014" name="Int. J. Syst. Evol. Microbiol.">
        <title>Complete genome sequence of Corynebacterium casei LMG S-19264T (=DSM 44701T), isolated from a smear-ripened cheese.</title>
        <authorList>
            <consortium name="US DOE Joint Genome Institute (JGI-PGF)"/>
            <person name="Walter F."/>
            <person name="Albersmeier A."/>
            <person name="Kalinowski J."/>
            <person name="Ruckert C."/>
        </authorList>
    </citation>
    <scope>NUCLEOTIDE SEQUENCE</scope>
    <source>
        <strain evidence="2">CGMCC 1.12187</strain>
    </source>
</reference>
<dbReference type="Proteomes" id="UP000638848">
    <property type="component" value="Unassembled WGS sequence"/>
</dbReference>
<dbReference type="AlphaFoldDB" id="A0A917LZU5"/>
<comment type="caution">
    <text evidence="2">The sequence shown here is derived from an EMBL/GenBank/DDBJ whole genome shotgun (WGS) entry which is preliminary data.</text>
</comment>
<evidence type="ECO:0000256" key="1">
    <source>
        <dbReference type="SAM" id="MobiDB-lite"/>
    </source>
</evidence>
<organism evidence="2 3">
    <name type="scientific">Kocuria dechangensis</name>
    <dbReference type="NCBI Taxonomy" id="1176249"/>
    <lineage>
        <taxon>Bacteria</taxon>
        <taxon>Bacillati</taxon>
        <taxon>Actinomycetota</taxon>
        <taxon>Actinomycetes</taxon>
        <taxon>Micrococcales</taxon>
        <taxon>Micrococcaceae</taxon>
        <taxon>Kocuria</taxon>
    </lineage>
</organism>
<keyword evidence="3" id="KW-1185">Reference proteome</keyword>
<name>A0A917LZU5_9MICC</name>
<gene>
    <name evidence="2" type="ORF">GCM10011374_35580</name>
</gene>
<protein>
    <submittedName>
        <fullName evidence="2">Uncharacterized protein</fullName>
    </submittedName>
</protein>
<dbReference type="RefSeq" id="WP_188539657.1">
    <property type="nucleotide sequence ID" value="NZ_BMEQ01000029.1"/>
</dbReference>
<evidence type="ECO:0000313" key="2">
    <source>
        <dbReference type="EMBL" id="GGG68147.1"/>
    </source>
</evidence>
<evidence type="ECO:0000313" key="3">
    <source>
        <dbReference type="Proteomes" id="UP000638848"/>
    </source>
</evidence>
<feature type="region of interest" description="Disordered" evidence="1">
    <location>
        <begin position="54"/>
        <end position="73"/>
    </location>
</feature>
<reference evidence="2" key="2">
    <citation type="submission" date="2020-09" db="EMBL/GenBank/DDBJ databases">
        <authorList>
            <person name="Sun Q."/>
            <person name="Zhou Y."/>
        </authorList>
    </citation>
    <scope>NUCLEOTIDE SEQUENCE</scope>
    <source>
        <strain evidence="2">CGMCC 1.12187</strain>
    </source>
</reference>